<accession>A0A084WJR3</accession>
<protein>
    <submittedName>
        <fullName evidence="2 3">Uncharacterized protein</fullName>
    </submittedName>
</protein>
<proteinExistence type="predicted"/>
<dbReference type="VEuPathDB" id="VectorBase:ASIC018489"/>
<evidence type="ECO:0000313" key="3">
    <source>
        <dbReference type="EnsemblMetazoa" id="ASIC018489-PA"/>
    </source>
</evidence>
<evidence type="ECO:0000313" key="4">
    <source>
        <dbReference type="Proteomes" id="UP000030765"/>
    </source>
</evidence>
<dbReference type="Proteomes" id="UP000030765">
    <property type="component" value="Unassembled WGS sequence"/>
</dbReference>
<dbReference type="EnsemblMetazoa" id="ASIC018489-RA">
    <property type="protein sequence ID" value="ASIC018489-PA"/>
    <property type="gene ID" value="ASIC018489"/>
</dbReference>
<dbReference type="EMBL" id="KE525348">
    <property type="protein sequence ID" value="KFB50457.1"/>
    <property type="molecule type" value="Genomic_DNA"/>
</dbReference>
<reference evidence="2 4" key="1">
    <citation type="journal article" date="2014" name="BMC Genomics">
        <title>Genome sequence of Anopheles sinensis provides insight into genetics basis of mosquito competence for malaria parasites.</title>
        <authorList>
            <person name="Zhou D."/>
            <person name="Zhang D."/>
            <person name="Ding G."/>
            <person name="Shi L."/>
            <person name="Hou Q."/>
            <person name="Ye Y."/>
            <person name="Xu Y."/>
            <person name="Zhou H."/>
            <person name="Xiong C."/>
            <person name="Li S."/>
            <person name="Yu J."/>
            <person name="Hong S."/>
            <person name="Yu X."/>
            <person name="Zou P."/>
            <person name="Chen C."/>
            <person name="Chang X."/>
            <person name="Wang W."/>
            <person name="Lv Y."/>
            <person name="Sun Y."/>
            <person name="Ma L."/>
            <person name="Shen B."/>
            <person name="Zhu C."/>
        </authorList>
    </citation>
    <scope>NUCLEOTIDE SEQUENCE [LARGE SCALE GENOMIC DNA]</scope>
</reference>
<keyword evidence="4" id="KW-1185">Reference proteome</keyword>
<evidence type="ECO:0000313" key="2">
    <source>
        <dbReference type="EMBL" id="KFB50457.1"/>
    </source>
</evidence>
<sequence>MSEMLLGFEGSHQTPDAIMAATTTTNGGGGGPESGWKKTQTVDGAEGLKNGRFQWAARWAGWALLGKEKVILWVFRVPY</sequence>
<name>A0A084WJR3_ANOSI</name>
<feature type="region of interest" description="Disordered" evidence="1">
    <location>
        <begin position="20"/>
        <end position="39"/>
    </location>
</feature>
<dbReference type="EMBL" id="ATLV01024046">
    <property type="status" value="NOT_ANNOTATED_CDS"/>
    <property type="molecule type" value="Genomic_DNA"/>
</dbReference>
<evidence type="ECO:0000256" key="1">
    <source>
        <dbReference type="SAM" id="MobiDB-lite"/>
    </source>
</evidence>
<reference evidence="3" key="2">
    <citation type="submission" date="2020-05" db="UniProtKB">
        <authorList>
            <consortium name="EnsemblMetazoa"/>
        </authorList>
    </citation>
    <scope>IDENTIFICATION</scope>
</reference>
<organism evidence="2">
    <name type="scientific">Anopheles sinensis</name>
    <name type="common">Mosquito</name>
    <dbReference type="NCBI Taxonomy" id="74873"/>
    <lineage>
        <taxon>Eukaryota</taxon>
        <taxon>Metazoa</taxon>
        <taxon>Ecdysozoa</taxon>
        <taxon>Arthropoda</taxon>
        <taxon>Hexapoda</taxon>
        <taxon>Insecta</taxon>
        <taxon>Pterygota</taxon>
        <taxon>Neoptera</taxon>
        <taxon>Endopterygota</taxon>
        <taxon>Diptera</taxon>
        <taxon>Nematocera</taxon>
        <taxon>Culicoidea</taxon>
        <taxon>Culicidae</taxon>
        <taxon>Anophelinae</taxon>
        <taxon>Anopheles</taxon>
    </lineage>
</organism>
<dbReference type="AlphaFoldDB" id="A0A084WJR3"/>
<gene>
    <name evidence="2" type="ORF">ZHAS_00018489</name>
</gene>